<dbReference type="AlphaFoldDB" id="A0A0K1QFM6"/>
<sequence length="266" mass="27420">MIEDDLYNPAKDYSSAQIDIGTVGWASRDEHFEPGSATNGGLTMVFVTLYRGKTPGEPTKTGVAQGYEIVCQMSSLAGARIPPKGTRVYVAIPKGMEELAGAGVIFASVETTHTKRQLADDRVVLDFGDATHVVIRGKSVAIQSSENEFVSVGTPRSGGTSGVTVQAKDGSGGVVQNGVVSWFVASGGDAKSVIQMTPNGVELLQKDSGFMRLKNGEIVALSKGKAAYIAGNTFIGPNPSTGVAALVGLSGPAGQPSLNVFLGGPT</sequence>
<dbReference type="EMBL" id="CP012333">
    <property type="protein sequence ID" value="AKV04569.1"/>
    <property type="molecule type" value="Genomic_DNA"/>
</dbReference>
<reference evidence="1 2" key="1">
    <citation type="submission" date="2015-08" db="EMBL/GenBank/DDBJ databases">
        <authorList>
            <person name="Babu N.S."/>
            <person name="Beckwith C.J."/>
            <person name="Beseler K.G."/>
            <person name="Brison A."/>
            <person name="Carone J.V."/>
            <person name="Caskin T.P."/>
            <person name="Diamond M."/>
            <person name="Durham M.E."/>
            <person name="Foxe J.M."/>
            <person name="Go M."/>
            <person name="Henderson B.A."/>
            <person name="Jones I.B."/>
            <person name="McGettigan J.A."/>
            <person name="Micheletti S.J."/>
            <person name="Nasrallah M.E."/>
            <person name="Ortiz D."/>
            <person name="Piller C.R."/>
            <person name="Privatt S.R."/>
            <person name="Schneider S.L."/>
            <person name="Sharp S."/>
            <person name="Smith T.C."/>
            <person name="Stanton J.D."/>
            <person name="Ullery H.E."/>
            <person name="Wilson R.J."/>
            <person name="Serrano M.G."/>
            <person name="Buck G."/>
            <person name="Lee V."/>
            <person name="Wang Y."/>
            <person name="Carvalho R."/>
            <person name="Voegtly L."/>
            <person name="Shi R."/>
            <person name="Duckworth R."/>
            <person name="Johnson A."/>
            <person name="Loviza R."/>
            <person name="Walstead R."/>
            <person name="Shah Z."/>
            <person name="Kiflezghi M."/>
            <person name="Wade K."/>
            <person name="Ball S.L."/>
            <person name="Bradley K.W."/>
            <person name="Asai D.J."/>
            <person name="Bowman C.A."/>
            <person name="Russell D.A."/>
            <person name="Pope W.H."/>
            <person name="Jacobs-Sera D."/>
            <person name="Hendrix R.W."/>
            <person name="Hatfull G.F."/>
        </authorList>
    </citation>
    <scope>NUCLEOTIDE SEQUENCE [LARGE SCALE GENOMIC DNA]</scope>
    <source>
        <strain evidence="1 2">DSM 27648</strain>
    </source>
</reference>
<organism evidence="1 2">
    <name type="scientific">Labilithrix luteola</name>
    <dbReference type="NCBI Taxonomy" id="1391654"/>
    <lineage>
        <taxon>Bacteria</taxon>
        <taxon>Pseudomonadati</taxon>
        <taxon>Myxococcota</taxon>
        <taxon>Polyangia</taxon>
        <taxon>Polyangiales</taxon>
        <taxon>Labilitrichaceae</taxon>
        <taxon>Labilithrix</taxon>
    </lineage>
</organism>
<evidence type="ECO:0000313" key="1">
    <source>
        <dbReference type="EMBL" id="AKV04569.1"/>
    </source>
</evidence>
<gene>
    <name evidence="1" type="ORF">AKJ09_11232</name>
</gene>
<dbReference type="STRING" id="1391654.AKJ09_11232"/>
<evidence type="ECO:0000313" key="2">
    <source>
        <dbReference type="Proteomes" id="UP000064967"/>
    </source>
</evidence>
<keyword evidence="2" id="KW-1185">Reference proteome</keyword>
<protein>
    <submittedName>
        <fullName evidence="1">Uncharacterized protein</fullName>
    </submittedName>
</protein>
<dbReference type="RefSeq" id="WP_146655164.1">
    <property type="nucleotide sequence ID" value="NZ_CP012333.1"/>
</dbReference>
<dbReference type="Proteomes" id="UP000064967">
    <property type="component" value="Chromosome"/>
</dbReference>
<proteinExistence type="predicted"/>
<dbReference type="KEGG" id="llu:AKJ09_11232"/>
<accession>A0A0K1QFM6</accession>
<name>A0A0K1QFM6_9BACT</name>